<feature type="region of interest" description="Disordered" evidence="1">
    <location>
        <begin position="154"/>
        <end position="174"/>
    </location>
</feature>
<comment type="caution">
    <text evidence="2">The sequence shown here is derived from an EMBL/GenBank/DDBJ whole genome shotgun (WGS) entry which is preliminary data.</text>
</comment>
<keyword evidence="3" id="KW-1185">Reference proteome</keyword>
<feature type="compositionally biased region" description="Polar residues" evidence="1">
    <location>
        <begin position="37"/>
        <end position="47"/>
    </location>
</feature>
<feature type="region of interest" description="Disordered" evidence="1">
    <location>
        <begin position="211"/>
        <end position="235"/>
    </location>
</feature>
<organism evidence="2 3">
    <name type="scientific">Edaphochlamys debaryana</name>
    <dbReference type="NCBI Taxonomy" id="47281"/>
    <lineage>
        <taxon>Eukaryota</taxon>
        <taxon>Viridiplantae</taxon>
        <taxon>Chlorophyta</taxon>
        <taxon>core chlorophytes</taxon>
        <taxon>Chlorophyceae</taxon>
        <taxon>CS clade</taxon>
        <taxon>Chlamydomonadales</taxon>
        <taxon>Chlamydomonadales incertae sedis</taxon>
        <taxon>Edaphochlamys</taxon>
    </lineage>
</organism>
<evidence type="ECO:0000256" key="1">
    <source>
        <dbReference type="SAM" id="MobiDB-lite"/>
    </source>
</evidence>
<accession>A0A835XFZ3</accession>
<feature type="compositionally biased region" description="Low complexity" evidence="1">
    <location>
        <begin position="211"/>
        <end position="220"/>
    </location>
</feature>
<name>A0A835XFZ3_9CHLO</name>
<dbReference type="AlphaFoldDB" id="A0A835XFZ3"/>
<evidence type="ECO:0000313" key="3">
    <source>
        <dbReference type="Proteomes" id="UP000612055"/>
    </source>
</evidence>
<feature type="region of interest" description="Disordered" evidence="1">
    <location>
        <begin position="37"/>
        <end position="65"/>
    </location>
</feature>
<protein>
    <submittedName>
        <fullName evidence="2">Uncharacterized protein</fullName>
    </submittedName>
</protein>
<gene>
    <name evidence="2" type="ORF">HYH03_017762</name>
</gene>
<dbReference type="EMBL" id="JAEHOE010000179">
    <property type="protein sequence ID" value="KAG2483363.1"/>
    <property type="molecule type" value="Genomic_DNA"/>
</dbReference>
<sequence length="318" mass="32021">MCPRPPFELPPLPDDAVGGGRPVRLCEVVRVDSLLTPQPTAAVSSSRAHGRGDEDEDESSSVGGPPFFPRVLLLRPEVRALLGLSDRHRTPRRTAGFVAAATAASGLGSGAGGGRLIHVVAASSLRTDSAAAGGSTADHCEAFPVELSDCFSWEHGGGGAQQGGQQQGGASGGGPSGGACVFRISIDETGRLSAMRRAAVALVARLGSGPGAPSAAALADEPSEATEATLDGGRRRGALADAQTQTGGPLLGLGLEEEARGAGPLGRRSSQQPAGAAPRGERWRGWQGLLTCFGVGRGGRRGGLSTLGLKGQRSASCV</sequence>
<feature type="region of interest" description="Disordered" evidence="1">
    <location>
        <begin position="260"/>
        <end position="281"/>
    </location>
</feature>
<reference evidence="2" key="1">
    <citation type="journal article" date="2020" name="bioRxiv">
        <title>Comparative genomics of Chlamydomonas.</title>
        <authorList>
            <person name="Craig R.J."/>
            <person name="Hasan A.R."/>
            <person name="Ness R.W."/>
            <person name="Keightley P.D."/>
        </authorList>
    </citation>
    <scope>NUCLEOTIDE SEQUENCE</scope>
    <source>
        <strain evidence="2">CCAP 11/70</strain>
    </source>
</reference>
<dbReference type="Proteomes" id="UP000612055">
    <property type="component" value="Unassembled WGS sequence"/>
</dbReference>
<evidence type="ECO:0000313" key="2">
    <source>
        <dbReference type="EMBL" id="KAG2483363.1"/>
    </source>
</evidence>
<proteinExistence type="predicted"/>
<feature type="compositionally biased region" description="Gly residues" evidence="1">
    <location>
        <begin position="155"/>
        <end position="174"/>
    </location>
</feature>